<evidence type="ECO:0000256" key="1">
    <source>
        <dbReference type="ARBA" id="ARBA00004251"/>
    </source>
</evidence>
<evidence type="ECO:0000256" key="8">
    <source>
        <dbReference type="ARBA" id="ARBA00023170"/>
    </source>
</evidence>
<accession>A0AA97JPF0</accession>
<dbReference type="InterPro" id="IPR053896">
    <property type="entry name" value="BTN3A2-like_Ig-C"/>
</dbReference>
<dbReference type="SMART" id="SM00409">
    <property type="entry name" value="IG"/>
    <property type="match status" value="2"/>
</dbReference>
<dbReference type="CTD" id="29126"/>
<keyword evidence="2" id="KW-1003">Cell membrane</keyword>
<evidence type="ECO:0000256" key="12">
    <source>
        <dbReference type="SAM" id="SignalP"/>
    </source>
</evidence>
<dbReference type="PANTHER" id="PTHR25466:SF1">
    <property type="entry name" value="PROGRAMMED CELL DEATH 1 LIGAND 2"/>
    <property type="match status" value="1"/>
</dbReference>
<dbReference type="GO" id="GO:0042102">
    <property type="term" value="P:positive regulation of T cell proliferation"/>
    <property type="evidence" value="ECO:0007669"/>
    <property type="project" value="TreeGrafter"/>
</dbReference>
<dbReference type="PROSITE" id="PS50835">
    <property type="entry name" value="IG_LIKE"/>
    <property type="match status" value="2"/>
</dbReference>
<dbReference type="KEGG" id="emc:129334578"/>
<dbReference type="Gene3D" id="2.60.40.10">
    <property type="entry name" value="Immunoglobulins"/>
    <property type="match status" value="2"/>
</dbReference>
<keyword evidence="4 12" id="KW-0732">Signal</keyword>
<dbReference type="GO" id="GO:0071222">
    <property type="term" value="P:cellular response to lipopolysaccharide"/>
    <property type="evidence" value="ECO:0007669"/>
    <property type="project" value="TreeGrafter"/>
</dbReference>
<evidence type="ECO:0000313" key="15">
    <source>
        <dbReference type="RefSeq" id="XP_054842743.1"/>
    </source>
</evidence>
<dbReference type="GeneID" id="129334578"/>
<organism evidence="14 15">
    <name type="scientific">Eublepharis macularius</name>
    <name type="common">Leopard gecko</name>
    <name type="synonym">Cyrtodactylus macularius</name>
    <dbReference type="NCBI Taxonomy" id="481883"/>
    <lineage>
        <taxon>Eukaryota</taxon>
        <taxon>Metazoa</taxon>
        <taxon>Chordata</taxon>
        <taxon>Craniata</taxon>
        <taxon>Vertebrata</taxon>
        <taxon>Euteleostomi</taxon>
        <taxon>Lepidosauria</taxon>
        <taxon>Squamata</taxon>
        <taxon>Bifurcata</taxon>
        <taxon>Gekkota</taxon>
        <taxon>Eublepharidae</taxon>
        <taxon>Eublepharinae</taxon>
        <taxon>Eublepharis</taxon>
    </lineage>
</organism>
<evidence type="ECO:0000259" key="13">
    <source>
        <dbReference type="PROSITE" id="PS50835"/>
    </source>
</evidence>
<evidence type="ECO:0000256" key="5">
    <source>
        <dbReference type="ARBA" id="ARBA00022989"/>
    </source>
</evidence>
<keyword evidence="5 11" id="KW-1133">Transmembrane helix</keyword>
<dbReference type="InterPro" id="IPR036179">
    <property type="entry name" value="Ig-like_dom_sf"/>
</dbReference>
<feature type="domain" description="Ig-like" evidence="13">
    <location>
        <begin position="10"/>
        <end position="138"/>
    </location>
</feature>
<dbReference type="GO" id="GO:0031295">
    <property type="term" value="P:T cell costimulation"/>
    <property type="evidence" value="ECO:0007669"/>
    <property type="project" value="TreeGrafter"/>
</dbReference>
<feature type="signal peptide" evidence="12">
    <location>
        <begin position="1"/>
        <end position="23"/>
    </location>
</feature>
<dbReference type="Proteomes" id="UP001190640">
    <property type="component" value="Chromosome 8"/>
</dbReference>
<evidence type="ECO:0000256" key="4">
    <source>
        <dbReference type="ARBA" id="ARBA00022729"/>
    </source>
</evidence>
<dbReference type="AlphaFoldDB" id="A0AA97JPF0"/>
<feature type="transmembrane region" description="Helical" evidence="11">
    <location>
        <begin position="253"/>
        <end position="271"/>
    </location>
</feature>
<keyword evidence="7" id="KW-1015">Disulfide bond</keyword>
<dbReference type="Pfam" id="PF22705">
    <property type="entry name" value="C2-set_3"/>
    <property type="match status" value="1"/>
</dbReference>
<protein>
    <submittedName>
        <fullName evidence="15">Programmed cell death 1 ligand 1 isoform X1</fullName>
    </submittedName>
</protein>
<gene>
    <name evidence="15" type="primary">CD274</name>
</gene>
<keyword evidence="3 11" id="KW-0812">Transmembrane</keyword>
<evidence type="ECO:0000256" key="11">
    <source>
        <dbReference type="SAM" id="Phobius"/>
    </source>
</evidence>
<evidence type="ECO:0000256" key="9">
    <source>
        <dbReference type="ARBA" id="ARBA00023180"/>
    </source>
</evidence>
<dbReference type="GO" id="GO:0007166">
    <property type="term" value="P:cell surface receptor signaling pathway"/>
    <property type="evidence" value="ECO:0007669"/>
    <property type="project" value="TreeGrafter"/>
</dbReference>
<dbReference type="InterPro" id="IPR007110">
    <property type="entry name" value="Ig-like_dom"/>
</dbReference>
<evidence type="ECO:0000256" key="7">
    <source>
        <dbReference type="ARBA" id="ARBA00023157"/>
    </source>
</evidence>
<keyword evidence="9" id="KW-0325">Glycoprotein</keyword>
<evidence type="ECO:0000256" key="10">
    <source>
        <dbReference type="ARBA" id="ARBA00023319"/>
    </source>
</evidence>
<sequence length="310" mass="35231">MPRKMFKLLPVVLLDIQLHLMTALFTVEVLQPQYSVEYGSNVVMKCRFPVDSQLNLKMLSILWKRISSKQEEKEVYKLHKGQEDLMQQDPDYRGRANLLHNELQMGCSALNLTNVKMTDAGSFLCVINYGEADYKYITLEVKAPYKRINVQKIRDPEEESLIFICQSEGYPLAEVSWHDRKNPNISMVANTTFELTNDGLFNITSILQVKQSISGNYTCVFWNKKLNENTSAHVSALQLDYVGESASVYEKKFLFLIIPICLLVSPFLAVVRKKSSTTLCSRRGNCRNVSHSSRANGADVSLEITSSPLI</sequence>
<comment type="subcellular location">
    <subcellularLocation>
        <location evidence="1">Cell membrane</location>
        <topology evidence="1">Single-pass type I membrane protein</topology>
    </subcellularLocation>
</comment>
<dbReference type="InterPro" id="IPR051713">
    <property type="entry name" value="T-cell_Activation_Regulation"/>
</dbReference>
<proteinExistence type="predicted"/>
<evidence type="ECO:0000256" key="6">
    <source>
        <dbReference type="ARBA" id="ARBA00023136"/>
    </source>
</evidence>
<keyword evidence="14" id="KW-1185">Reference proteome</keyword>
<keyword evidence="8" id="KW-0675">Receptor</keyword>
<feature type="domain" description="Ig-like" evidence="13">
    <location>
        <begin position="144"/>
        <end position="235"/>
    </location>
</feature>
<dbReference type="GO" id="GO:0006955">
    <property type="term" value="P:immune response"/>
    <property type="evidence" value="ECO:0007669"/>
    <property type="project" value="TreeGrafter"/>
</dbReference>
<evidence type="ECO:0000256" key="3">
    <source>
        <dbReference type="ARBA" id="ARBA00022692"/>
    </source>
</evidence>
<evidence type="ECO:0000256" key="2">
    <source>
        <dbReference type="ARBA" id="ARBA00022475"/>
    </source>
</evidence>
<name>A0AA97JPF0_EUBMA</name>
<dbReference type="InterPro" id="IPR013783">
    <property type="entry name" value="Ig-like_fold"/>
</dbReference>
<dbReference type="SUPFAM" id="SSF48726">
    <property type="entry name" value="Immunoglobulin"/>
    <property type="match status" value="2"/>
</dbReference>
<feature type="chain" id="PRO_5041634703" evidence="12">
    <location>
        <begin position="24"/>
        <end position="310"/>
    </location>
</feature>
<reference evidence="15" key="1">
    <citation type="submission" date="2025-08" db="UniProtKB">
        <authorList>
            <consortium name="RefSeq"/>
        </authorList>
    </citation>
    <scope>IDENTIFICATION</scope>
    <source>
        <tissue evidence="15">Blood</tissue>
    </source>
</reference>
<dbReference type="FunFam" id="2.60.40.10:FF:001912">
    <property type="entry name" value="CD274 molecule"/>
    <property type="match status" value="1"/>
</dbReference>
<dbReference type="RefSeq" id="XP_054842743.1">
    <property type="nucleotide sequence ID" value="XM_054986768.1"/>
</dbReference>
<dbReference type="PANTHER" id="PTHR25466">
    <property type="entry name" value="T-LYMPHOCYTE ACTIVATION ANTIGEN"/>
    <property type="match status" value="1"/>
</dbReference>
<keyword evidence="10" id="KW-0393">Immunoglobulin domain</keyword>
<dbReference type="InterPro" id="IPR003599">
    <property type="entry name" value="Ig_sub"/>
</dbReference>
<evidence type="ECO:0000313" key="14">
    <source>
        <dbReference type="Proteomes" id="UP001190640"/>
    </source>
</evidence>
<dbReference type="GO" id="GO:0042130">
    <property type="term" value="P:negative regulation of T cell proliferation"/>
    <property type="evidence" value="ECO:0007669"/>
    <property type="project" value="TreeGrafter"/>
</dbReference>
<dbReference type="GO" id="GO:0009897">
    <property type="term" value="C:external side of plasma membrane"/>
    <property type="evidence" value="ECO:0007669"/>
    <property type="project" value="TreeGrafter"/>
</dbReference>
<keyword evidence="6 11" id="KW-0472">Membrane</keyword>